<evidence type="ECO:0000256" key="1">
    <source>
        <dbReference type="SAM" id="SignalP"/>
    </source>
</evidence>
<name>A0A0A8YFP3_ARUDO</name>
<feature type="signal peptide" evidence="1">
    <location>
        <begin position="1"/>
        <end position="18"/>
    </location>
</feature>
<evidence type="ECO:0000313" key="2">
    <source>
        <dbReference type="EMBL" id="JAD22047.1"/>
    </source>
</evidence>
<reference evidence="2" key="1">
    <citation type="submission" date="2014-09" db="EMBL/GenBank/DDBJ databases">
        <authorList>
            <person name="Magalhaes I.L.F."/>
            <person name="Oliveira U."/>
            <person name="Santos F.R."/>
            <person name="Vidigal T.H.D.A."/>
            <person name="Brescovit A.D."/>
            <person name="Santos A.J."/>
        </authorList>
    </citation>
    <scope>NUCLEOTIDE SEQUENCE</scope>
    <source>
        <tissue evidence="2">Shoot tissue taken approximately 20 cm above the soil surface</tissue>
    </source>
</reference>
<accession>A0A0A8YFP3</accession>
<protein>
    <submittedName>
        <fullName evidence="2">Uncharacterized protein</fullName>
    </submittedName>
</protein>
<proteinExistence type="predicted"/>
<feature type="chain" id="PRO_5002061807" evidence="1">
    <location>
        <begin position="19"/>
        <end position="30"/>
    </location>
</feature>
<sequence length="30" mass="3375">MAILIFVLSLSLSPLVRQQQASEEHQAHLD</sequence>
<keyword evidence="1" id="KW-0732">Signal</keyword>
<organism evidence="2">
    <name type="scientific">Arundo donax</name>
    <name type="common">Giant reed</name>
    <name type="synonym">Donax arundinaceus</name>
    <dbReference type="NCBI Taxonomy" id="35708"/>
    <lineage>
        <taxon>Eukaryota</taxon>
        <taxon>Viridiplantae</taxon>
        <taxon>Streptophyta</taxon>
        <taxon>Embryophyta</taxon>
        <taxon>Tracheophyta</taxon>
        <taxon>Spermatophyta</taxon>
        <taxon>Magnoliopsida</taxon>
        <taxon>Liliopsida</taxon>
        <taxon>Poales</taxon>
        <taxon>Poaceae</taxon>
        <taxon>PACMAD clade</taxon>
        <taxon>Arundinoideae</taxon>
        <taxon>Arundineae</taxon>
        <taxon>Arundo</taxon>
    </lineage>
</organism>
<dbReference type="AlphaFoldDB" id="A0A0A8YFP3"/>
<dbReference type="EMBL" id="GBRH01275848">
    <property type="protein sequence ID" value="JAD22047.1"/>
    <property type="molecule type" value="Transcribed_RNA"/>
</dbReference>
<reference evidence="2" key="2">
    <citation type="journal article" date="2015" name="Data Brief">
        <title>Shoot transcriptome of the giant reed, Arundo donax.</title>
        <authorList>
            <person name="Barrero R.A."/>
            <person name="Guerrero F.D."/>
            <person name="Moolhuijzen P."/>
            <person name="Goolsby J.A."/>
            <person name="Tidwell J."/>
            <person name="Bellgard S.E."/>
            <person name="Bellgard M.I."/>
        </authorList>
    </citation>
    <scope>NUCLEOTIDE SEQUENCE</scope>
    <source>
        <tissue evidence="2">Shoot tissue taken approximately 20 cm above the soil surface</tissue>
    </source>
</reference>